<dbReference type="PROSITE" id="PS51186">
    <property type="entry name" value="GNAT"/>
    <property type="match status" value="1"/>
</dbReference>
<dbReference type="Gene3D" id="3.40.630.30">
    <property type="match status" value="1"/>
</dbReference>
<evidence type="ECO:0000313" key="3">
    <source>
        <dbReference type="Proteomes" id="UP000619260"/>
    </source>
</evidence>
<name>A0A8J4DRG7_9ACTN</name>
<protein>
    <recommendedName>
        <fullName evidence="1">N-acetyltransferase domain-containing protein</fullName>
    </recommendedName>
</protein>
<dbReference type="Proteomes" id="UP000619260">
    <property type="component" value="Unassembled WGS sequence"/>
</dbReference>
<reference evidence="2" key="1">
    <citation type="submission" date="2021-01" db="EMBL/GenBank/DDBJ databases">
        <title>Whole genome shotgun sequence of Virgisporangium aliadipatigenens NBRC 105644.</title>
        <authorList>
            <person name="Komaki H."/>
            <person name="Tamura T."/>
        </authorList>
    </citation>
    <scope>NUCLEOTIDE SEQUENCE</scope>
    <source>
        <strain evidence="2">NBRC 105644</strain>
    </source>
</reference>
<organism evidence="2 3">
    <name type="scientific">Virgisporangium aliadipatigenens</name>
    <dbReference type="NCBI Taxonomy" id="741659"/>
    <lineage>
        <taxon>Bacteria</taxon>
        <taxon>Bacillati</taxon>
        <taxon>Actinomycetota</taxon>
        <taxon>Actinomycetes</taxon>
        <taxon>Micromonosporales</taxon>
        <taxon>Micromonosporaceae</taxon>
        <taxon>Virgisporangium</taxon>
    </lineage>
</organism>
<sequence>MAAVDQQSDLTGSGLPLRVRPLCDGDLTALRRLHERVRDSPEFLRVFGAAAVSFDVLLSVLRPPGRDHVALVAEHDGAIVAVAVRAQCPDRAHTHVLVDDRYHGAGIATLLDRRIVDLAPRR</sequence>
<comment type="caution">
    <text evidence="2">The sequence shown here is derived from an EMBL/GenBank/DDBJ whole genome shotgun (WGS) entry which is preliminary data.</text>
</comment>
<accession>A0A8J4DRG7</accession>
<dbReference type="GO" id="GO:0016747">
    <property type="term" value="F:acyltransferase activity, transferring groups other than amino-acyl groups"/>
    <property type="evidence" value="ECO:0007669"/>
    <property type="project" value="InterPro"/>
</dbReference>
<dbReference type="InterPro" id="IPR016181">
    <property type="entry name" value="Acyl_CoA_acyltransferase"/>
</dbReference>
<dbReference type="SUPFAM" id="SSF55729">
    <property type="entry name" value="Acyl-CoA N-acyltransferases (Nat)"/>
    <property type="match status" value="1"/>
</dbReference>
<keyword evidence="3" id="KW-1185">Reference proteome</keyword>
<dbReference type="RefSeq" id="WP_203901629.1">
    <property type="nucleotide sequence ID" value="NZ_BOPF01000019.1"/>
</dbReference>
<gene>
    <name evidence="2" type="ORF">Val02_50160</name>
</gene>
<feature type="domain" description="N-acetyltransferase" evidence="1">
    <location>
        <begin position="17"/>
        <end position="122"/>
    </location>
</feature>
<evidence type="ECO:0000259" key="1">
    <source>
        <dbReference type="PROSITE" id="PS51186"/>
    </source>
</evidence>
<dbReference type="AlphaFoldDB" id="A0A8J4DRG7"/>
<dbReference type="EMBL" id="BOPF01000019">
    <property type="protein sequence ID" value="GIJ48130.1"/>
    <property type="molecule type" value="Genomic_DNA"/>
</dbReference>
<evidence type="ECO:0000313" key="2">
    <source>
        <dbReference type="EMBL" id="GIJ48130.1"/>
    </source>
</evidence>
<dbReference type="InterPro" id="IPR000182">
    <property type="entry name" value="GNAT_dom"/>
</dbReference>
<proteinExistence type="predicted"/>